<dbReference type="Gene3D" id="3.30.70.120">
    <property type="match status" value="1"/>
</dbReference>
<proteinExistence type="inferred from homology"/>
<evidence type="ECO:0000256" key="1">
    <source>
        <dbReference type="ARBA" id="ARBA00010169"/>
    </source>
</evidence>
<dbReference type="Pfam" id="PF03091">
    <property type="entry name" value="CutA1"/>
    <property type="match status" value="1"/>
</dbReference>
<keyword evidence="3" id="KW-1185">Reference proteome</keyword>
<protein>
    <submittedName>
        <fullName evidence="2">Divalent-cation tolerance protein CutA</fullName>
    </submittedName>
</protein>
<comment type="caution">
    <text evidence="2">The sequence shown here is derived from an EMBL/GenBank/DDBJ whole genome shotgun (WGS) entry which is preliminary data.</text>
</comment>
<dbReference type="Proteomes" id="UP000014821">
    <property type="component" value="Unassembled WGS sequence"/>
</dbReference>
<dbReference type="InterPro" id="IPR015867">
    <property type="entry name" value="N-reg_PII/ATP_PRibTrfase_C"/>
</dbReference>
<name>A0ABP2X8X9_9CHLA</name>
<evidence type="ECO:0000313" key="2">
    <source>
        <dbReference type="EMBL" id="EPP38589.1"/>
    </source>
</evidence>
<comment type="similarity">
    <text evidence="1">Belongs to the CutA family.</text>
</comment>
<dbReference type="PANTHER" id="PTHR23419">
    <property type="entry name" value="DIVALENT CATION TOLERANCE CUTA-RELATED"/>
    <property type="match status" value="1"/>
</dbReference>
<sequence length="108" mass="12075">MTPVLILTQVPSEQEAEHIATTLITQKLAACVHIFPQGKSIYTWDGVLQSSLEHHLQIKTLCSQFIPVSQVIHSLCSYEVPEILLIEITSCDKEYLHWLSSASSPKTT</sequence>
<dbReference type="PANTHER" id="PTHR23419:SF8">
    <property type="entry name" value="FI09726P"/>
    <property type="match status" value="1"/>
</dbReference>
<dbReference type="EMBL" id="ATND01000001">
    <property type="protein sequence ID" value="EPP38589.1"/>
    <property type="molecule type" value="Genomic_DNA"/>
</dbReference>
<dbReference type="InterPro" id="IPR004323">
    <property type="entry name" value="Ion_tolerance_CutA"/>
</dbReference>
<reference evidence="2" key="1">
    <citation type="submission" date="2013-04" db="EMBL/GenBank/DDBJ databases">
        <title>Genome sequence of Chlamydia psittaci 10_881_SC42.</title>
        <authorList>
            <person name="Huot-Creasy H."/>
            <person name="McCracken C.L."/>
            <person name="Humphries M."/>
            <person name="Sachse K."/>
            <person name="Laroucau K."/>
            <person name="Bavoil P."/>
            <person name="Myers G.S."/>
        </authorList>
    </citation>
    <scope>NUCLEOTIDE SEQUENCE [LARGE SCALE GENOMIC DNA]</scope>
    <source>
        <strain evidence="2">10_881_SC42</strain>
    </source>
</reference>
<evidence type="ECO:0000313" key="3">
    <source>
        <dbReference type="Proteomes" id="UP000014821"/>
    </source>
</evidence>
<dbReference type="InterPro" id="IPR011322">
    <property type="entry name" value="N-reg_PII-like_a/b"/>
</dbReference>
<organism evidence="2 3">
    <name type="scientific">Chlamydia avium</name>
    <dbReference type="NCBI Taxonomy" id="1457141"/>
    <lineage>
        <taxon>Bacteria</taxon>
        <taxon>Pseudomonadati</taxon>
        <taxon>Chlamydiota</taxon>
        <taxon>Chlamydiia</taxon>
        <taxon>Chlamydiales</taxon>
        <taxon>Chlamydiaceae</taxon>
        <taxon>Chlamydia/Chlamydophila group</taxon>
        <taxon>Chlamydia</taxon>
    </lineage>
</organism>
<dbReference type="SUPFAM" id="SSF54913">
    <property type="entry name" value="GlnB-like"/>
    <property type="match status" value="1"/>
</dbReference>
<accession>A0ABP2X8X9</accession>
<dbReference type="RefSeq" id="WP_020359132.1">
    <property type="nucleotide sequence ID" value="NZ_KE360587.1"/>
</dbReference>
<gene>
    <name evidence="2" type="primary">cutA</name>
    <name evidence="2" type="ORF">CP10881SC42_0063</name>
</gene>